<dbReference type="AlphaFoldDB" id="A0A225X4U6"/>
<gene>
    <name evidence="2" type="ORF">PHMEG_000728</name>
</gene>
<feature type="compositionally biased region" description="Basic and acidic residues" evidence="1">
    <location>
        <begin position="81"/>
        <end position="94"/>
    </location>
</feature>
<name>A0A225X4U6_9STRA</name>
<protein>
    <submittedName>
        <fullName evidence="2">Uncharacterized protein</fullName>
    </submittedName>
</protein>
<evidence type="ECO:0000313" key="3">
    <source>
        <dbReference type="Proteomes" id="UP000198211"/>
    </source>
</evidence>
<keyword evidence="3" id="KW-1185">Reference proteome</keyword>
<organism evidence="2 3">
    <name type="scientific">Phytophthora megakarya</name>
    <dbReference type="NCBI Taxonomy" id="4795"/>
    <lineage>
        <taxon>Eukaryota</taxon>
        <taxon>Sar</taxon>
        <taxon>Stramenopiles</taxon>
        <taxon>Oomycota</taxon>
        <taxon>Peronosporomycetes</taxon>
        <taxon>Peronosporales</taxon>
        <taxon>Peronosporaceae</taxon>
        <taxon>Phytophthora</taxon>
    </lineage>
</organism>
<dbReference type="Proteomes" id="UP000198211">
    <property type="component" value="Unassembled WGS sequence"/>
</dbReference>
<sequence length="280" mass="31539">MDEELRLLDYIGSVPSSTSNDEFKDQLSAFHQRTLLAVCKRLDVAILRKTPKKTNLMHTLVKYRSDSMNTEIPTTSAKITPAKDKIHPPKDKTTPAKAKMTQSKGDPEEVMQVLQGFPPNGDIQELRNQLCQCRYESLRMACVGMDIRPQRNNYSKPNFAILLAQYWKDTNTTNERENVPPKAAKLSEPYFNPGEETQVKKRTRVEEMEQPKKKTKRLECTGAIFEEKPNVMAKSLEKAKVVQEWASAIEVLARVDGSAGSISSIRRLIDGVVESAAGDL</sequence>
<comment type="caution">
    <text evidence="2">The sequence shown here is derived from an EMBL/GenBank/DDBJ whole genome shotgun (WGS) entry which is preliminary data.</text>
</comment>
<reference evidence="3" key="1">
    <citation type="submission" date="2017-03" db="EMBL/GenBank/DDBJ databases">
        <title>Phytopthora megakarya and P. palmivora, two closely related causual agents of cacao black pod achieved similar genome size and gene model numbers by different mechanisms.</title>
        <authorList>
            <person name="Ali S."/>
            <person name="Shao J."/>
            <person name="Larry D.J."/>
            <person name="Kronmiller B."/>
            <person name="Shen D."/>
            <person name="Strem M.D."/>
            <person name="Melnick R.L."/>
            <person name="Guiltinan M.J."/>
            <person name="Tyler B.M."/>
            <person name="Meinhardt L.W."/>
            <person name="Bailey B.A."/>
        </authorList>
    </citation>
    <scope>NUCLEOTIDE SEQUENCE [LARGE SCALE GENOMIC DNA]</scope>
    <source>
        <strain evidence="3">zdho120</strain>
    </source>
</reference>
<feature type="region of interest" description="Disordered" evidence="1">
    <location>
        <begin position="81"/>
        <end position="106"/>
    </location>
</feature>
<evidence type="ECO:0000313" key="2">
    <source>
        <dbReference type="EMBL" id="OWZ24249.1"/>
    </source>
</evidence>
<dbReference type="OrthoDB" id="114636at2759"/>
<accession>A0A225X4U6</accession>
<proteinExistence type="predicted"/>
<evidence type="ECO:0000256" key="1">
    <source>
        <dbReference type="SAM" id="MobiDB-lite"/>
    </source>
</evidence>
<dbReference type="EMBL" id="NBNE01000021">
    <property type="protein sequence ID" value="OWZ24249.1"/>
    <property type="molecule type" value="Genomic_DNA"/>
</dbReference>